<dbReference type="EMBL" id="JBBJBU010000010">
    <property type="protein sequence ID" value="KAK7203887.1"/>
    <property type="molecule type" value="Genomic_DNA"/>
</dbReference>
<dbReference type="RefSeq" id="XP_064766920.1">
    <property type="nucleotide sequence ID" value="XM_064913262.1"/>
</dbReference>
<dbReference type="InterPro" id="IPR052087">
    <property type="entry name" value="RRP12"/>
</dbReference>
<dbReference type="Gene3D" id="1.25.10.10">
    <property type="entry name" value="Leucine-rich Repeat Variant"/>
    <property type="match status" value="2"/>
</dbReference>
<evidence type="ECO:0000313" key="7">
    <source>
        <dbReference type="EMBL" id="KAK7203887.1"/>
    </source>
</evidence>
<comment type="caution">
    <text evidence="7">The sequence shown here is derived from an EMBL/GenBank/DDBJ whole genome shotgun (WGS) entry which is preliminary data.</text>
</comment>
<accession>A0ABR1F220</accession>
<dbReference type="PANTHER" id="PTHR48287">
    <property type="entry name" value="ARM REPEAT SUPERFAMILY PROTEIN"/>
    <property type="match status" value="1"/>
</dbReference>
<organism evidence="7 8">
    <name type="scientific">Myxozyma melibiosi</name>
    <dbReference type="NCBI Taxonomy" id="54550"/>
    <lineage>
        <taxon>Eukaryota</taxon>
        <taxon>Fungi</taxon>
        <taxon>Dikarya</taxon>
        <taxon>Ascomycota</taxon>
        <taxon>Saccharomycotina</taxon>
        <taxon>Lipomycetes</taxon>
        <taxon>Lipomycetales</taxon>
        <taxon>Lipomycetaceae</taxon>
        <taxon>Myxozyma</taxon>
    </lineage>
</organism>
<dbReference type="SUPFAM" id="SSF48371">
    <property type="entry name" value="ARM repeat"/>
    <property type="match status" value="1"/>
</dbReference>
<feature type="region of interest" description="Disordered" evidence="4">
    <location>
        <begin position="1138"/>
        <end position="1162"/>
    </location>
</feature>
<keyword evidence="8" id="KW-1185">Reference proteome</keyword>
<comment type="subcellular location">
    <subcellularLocation>
        <location evidence="1">Nucleus</location>
    </subcellularLocation>
</comment>
<evidence type="ECO:0000256" key="4">
    <source>
        <dbReference type="SAM" id="MobiDB-lite"/>
    </source>
</evidence>
<dbReference type="GeneID" id="90038774"/>
<feature type="compositionally biased region" description="Acidic residues" evidence="4">
    <location>
        <begin position="1049"/>
        <end position="1058"/>
    </location>
</feature>
<feature type="region of interest" description="Disordered" evidence="4">
    <location>
        <begin position="1080"/>
        <end position="1124"/>
    </location>
</feature>
<feature type="region of interest" description="Disordered" evidence="4">
    <location>
        <begin position="1040"/>
        <end position="1065"/>
    </location>
</feature>
<dbReference type="InterPro" id="IPR011989">
    <property type="entry name" value="ARM-like"/>
</dbReference>
<evidence type="ECO:0000256" key="2">
    <source>
        <dbReference type="ARBA" id="ARBA00007690"/>
    </source>
</evidence>
<evidence type="ECO:0000256" key="3">
    <source>
        <dbReference type="ARBA" id="ARBA00023242"/>
    </source>
</evidence>
<name>A0ABR1F220_9ASCO</name>
<feature type="region of interest" description="Disordered" evidence="4">
    <location>
        <begin position="1202"/>
        <end position="1245"/>
    </location>
</feature>
<comment type="similarity">
    <text evidence="2">Belongs to the RRP12 family.</text>
</comment>
<feature type="domain" description="RRP12 HEAT" evidence="5">
    <location>
        <begin position="383"/>
        <end position="673"/>
    </location>
</feature>
<reference evidence="7 8" key="1">
    <citation type="submission" date="2024-03" db="EMBL/GenBank/DDBJ databases">
        <title>Genome-scale model development and genomic sequencing of the oleaginous clade Lipomyces.</title>
        <authorList>
            <consortium name="Lawrence Berkeley National Laboratory"/>
            <person name="Czajka J.J."/>
            <person name="Han Y."/>
            <person name="Kim J."/>
            <person name="Mondo S.J."/>
            <person name="Hofstad B.A."/>
            <person name="Robles A."/>
            <person name="Haridas S."/>
            <person name="Riley R."/>
            <person name="LaButti K."/>
            <person name="Pangilinan J."/>
            <person name="Andreopoulos W."/>
            <person name="Lipzen A."/>
            <person name="Yan J."/>
            <person name="Wang M."/>
            <person name="Ng V."/>
            <person name="Grigoriev I.V."/>
            <person name="Spatafora J.W."/>
            <person name="Magnuson J.K."/>
            <person name="Baker S.E."/>
            <person name="Pomraning K.R."/>
        </authorList>
    </citation>
    <scope>NUCLEOTIDE SEQUENCE [LARGE SCALE GENOMIC DNA]</scope>
    <source>
        <strain evidence="7 8">Phaff 52-87</strain>
    </source>
</reference>
<evidence type="ECO:0000313" key="8">
    <source>
        <dbReference type="Proteomes" id="UP001498771"/>
    </source>
</evidence>
<evidence type="ECO:0000256" key="1">
    <source>
        <dbReference type="ARBA" id="ARBA00004123"/>
    </source>
</evidence>
<sequence length="1245" mass="135990">MTAQNKMAPEEIGNLHVEENAAGEVTLESKLDRIRLHKTSKLQHQKQLSVILDAVEQTLKEQNTELSPSAYVIALLSLLNQAFSDDEIKNPELASSVVYLLDTVLPHAPPQLLISKFASILVYISPSLTHADASPALIRSAIGCLESILIAQDTAAWRKPASELGPRKALNGIMSLALDERPKVRKRAQEGIANVLSHPPAGPSPVHPAVVSCTESTLRSIDDLYAAFRSDGQKRKAQSGGAPRPAEKRLIFALQLTRSIAGGEGGWPAANVEALCHVLLTISRSAEEYLVTASMDVFQALFSSMAESADEDNKLDAAKFEKIASSILDLRPSESDQHLAPSWLAILAQCFQAYSDIDEIKTFNKLPELFETVAEFMQAGLPENVVTSAAQCLIALATTCIPVDALVAQPLAKSTKQTLAAIAATANSFLSVKYQTVWRDVFTILTALFDAFGFVADPYLIDILVTVGELRTGGEFEGRAEADEVIGAAIRALGPEKVLAILPLNLESPGPGKPGRAFLLPLLRDNIRNATLGHYVTEMAPLGDRLYQKVESLGGDSERTVQVKIYETLVEQIWALLPRYCDLPLDLRDSFTQPFAEALANVLYQRVELRQVVCKSLRVLVESNKLYVEGAIDGQNPFLEARLSKEEAGRNLEYLGGMASKFLAVLFNVFNQTVSEHRVFILDTINSFLSITSAEDIKGTFQKVVSLLTPALEKSASKKKDTGANPTGKFSVPPVSHTMMDLAVAMVPYLPISLYGELSKIFMATIQNPDSQLQKRGYRIITRMAQSEDGAEFLVANIDSLEGVIAGASEKVTPPSRGARMSALIDVVRILPSSDLHFIPVILPEAVIGTKEVNEKTREAAYNLLVAMGDKMAGGGSVAISKVPNMDAGAADVEASIDEFFTMVSAGLAGATPHMISASITALSRLLYQYKSILNASVIEELVATIDLFLTSKNREIVKAALGFVKVIVTSLPKEFVEPKLATLVPNLLEWAHEHHARFKLKVKHLLERLVRRFGVEAMEKVFPEADKKLLTNIRKTKERAARKKEAEGAEDAEEEEEGKQQRKQKKFLSEFEEAIYGSDSDSEYVESDDEETRQARKAARAKTSVGGRKKKGETYIVDDDDDPLDLLDKKTLARISSTKPTAAASGAARKSRMSKVRVSEASGKMLVDDEEANKKAIDPDAAVVQKLAASAAEANPVNAYLDAVKNGPVRGQRNKLKYKNKRGREEEESDEERAAPKPRRRAKF</sequence>
<dbReference type="PANTHER" id="PTHR48287:SF1">
    <property type="entry name" value="ARM REPEAT SUPERFAMILY PROTEIN"/>
    <property type="match status" value="1"/>
</dbReference>
<evidence type="ECO:0000259" key="5">
    <source>
        <dbReference type="Pfam" id="PF08161"/>
    </source>
</evidence>
<dbReference type="InterPro" id="IPR012978">
    <property type="entry name" value="HEAT_RRP12"/>
</dbReference>
<dbReference type="Proteomes" id="UP001498771">
    <property type="component" value="Unassembled WGS sequence"/>
</dbReference>
<keyword evidence="3" id="KW-0539">Nucleus</keyword>
<protein>
    <submittedName>
        <fullName evidence="7">NUC173 domain-containing protein</fullName>
    </submittedName>
</protein>
<feature type="compositionally biased region" description="Acidic residues" evidence="4">
    <location>
        <begin position="1081"/>
        <end position="1092"/>
    </location>
</feature>
<gene>
    <name evidence="7" type="ORF">BZA70DRAFT_282350</name>
</gene>
<dbReference type="Pfam" id="PF25772">
    <property type="entry name" value="HEAT_RRP12_N"/>
    <property type="match status" value="1"/>
</dbReference>
<dbReference type="InterPro" id="IPR016024">
    <property type="entry name" value="ARM-type_fold"/>
</dbReference>
<dbReference type="Pfam" id="PF08161">
    <property type="entry name" value="RRP12_HEAT"/>
    <property type="match status" value="1"/>
</dbReference>
<evidence type="ECO:0000259" key="6">
    <source>
        <dbReference type="Pfam" id="PF25772"/>
    </source>
</evidence>
<dbReference type="InterPro" id="IPR057860">
    <property type="entry name" value="HEAT_RRP12_N"/>
</dbReference>
<feature type="domain" description="RRP12 N-terminal HEAT" evidence="6">
    <location>
        <begin position="37"/>
        <end position="198"/>
    </location>
</feature>
<feature type="compositionally biased region" description="Basic residues" evidence="4">
    <location>
        <begin position="1213"/>
        <end position="1223"/>
    </location>
</feature>
<proteinExistence type="inferred from homology"/>